<dbReference type="EMBL" id="CM027687">
    <property type="protein sequence ID" value="KAG0520359.1"/>
    <property type="molecule type" value="Genomic_DNA"/>
</dbReference>
<reference evidence="1" key="2">
    <citation type="submission" date="2020-10" db="EMBL/GenBank/DDBJ databases">
        <authorList>
            <person name="Cooper E.A."/>
            <person name="Brenton Z.W."/>
            <person name="Flinn B.S."/>
            <person name="Jenkins J."/>
            <person name="Shu S."/>
            <person name="Flowers D."/>
            <person name="Luo F."/>
            <person name="Wang Y."/>
            <person name="Xia P."/>
            <person name="Barry K."/>
            <person name="Daum C."/>
            <person name="Lipzen A."/>
            <person name="Yoshinaga Y."/>
            <person name="Schmutz J."/>
            <person name="Saski C."/>
            <person name="Vermerris W."/>
            <person name="Kresovich S."/>
        </authorList>
    </citation>
    <scope>NUCLEOTIDE SEQUENCE</scope>
</reference>
<evidence type="ECO:0000313" key="1">
    <source>
        <dbReference type="EMBL" id="KAG0520359.1"/>
    </source>
</evidence>
<dbReference type="Proteomes" id="UP000807115">
    <property type="component" value="Chromosome 8"/>
</dbReference>
<dbReference type="AlphaFoldDB" id="A0A921U6U0"/>
<accession>A0A921U6U0</accession>
<sequence length="51" mass="5294">MWWSALALAHDDTLIYYKLSKVPMVDDVNVTVGAGGAPLSVAAAPCLSCDG</sequence>
<gene>
    <name evidence="1" type="ORF">BDA96_08G067400</name>
</gene>
<reference evidence="1" key="1">
    <citation type="journal article" date="2019" name="BMC Genomics">
        <title>A new reference genome for Sorghum bicolor reveals high levels of sequence similarity between sweet and grain genotypes: implications for the genetics of sugar metabolism.</title>
        <authorList>
            <person name="Cooper E.A."/>
            <person name="Brenton Z.W."/>
            <person name="Flinn B.S."/>
            <person name="Jenkins J."/>
            <person name="Shu S."/>
            <person name="Flowers D."/>
            <person name="Luo F."/>
            <person name="Wang Y."/>
            <person name="Xia P."/>
            <person name="Barry K."/>
            <person name="Daum C."/>
            <person name="Lipzen A."/>
            <person name="Yoshinaga Y."/>
            <person name="Schmutz J."/>
            <person name="Saski C."/>
            <person name="Vermerris W."/>
            <person name="Kresovich S."/>
        </authorList>
    </citation>
    <scope>NUCLEOTIDE SEQUENCE</scope>
</reference>
<evidence type="ECO:0000313" key="2">
    <source>
        <dbReference type="Proteomes" id="UP000807115"/>
    </source>
</evidence>
<proteinExistence type="predicted"/>
<protein>
    <submittedName>
        <fullName evidence="1">Uncharacterized protein</fullName>
    </submittedName>
</protein>
<comment type="caution">
    <text evidence="1">The sequence shown here is derived from an EMBL/GenBank/DDBJ whole genome shotgun (WGS) entry which is preliminary data.</text>
</comment>
<organism evidence="1 2">
    <name type="scientific">Sorghum bicolor</name>
    <name type="common">Sorghum</name>
    <name type="synonym">Sorghum vulgare</name>
    <dbReference type="NCBI Taxonomy" id="4558"/>
    <lineage>
        <taxon>Eukaryota</taxon>
        <taxon>Viridiplantae</taxon>
        <taxon>Streptophyta</taxon>
        <taxon>Embryophyta</taxon>
        <taxon>Tracheophyta</taxon>
        <taxon>Spermatophyta</taxon>
        <taxon>Magnoliopsida</taxon>
        <taxon>Liliopsida</taxon>
        <taxon>Poales</taxon>
        <taxon>Poaceae</taxon>
        <taxon>PACMAD clade</taxon>
        <taxon>Panicoideae</taxon>
        <taxon>Andropogonodae</taxon>
        <taxon>Andropogoneae</taxon>
        <taxon>Sorghinae</taxon>
        <taxon>Sorghum</taxon>
    </lineage>
</organism>
<name>A0A921U6U0_SORBI</name>